<reference evidence="3" key="1">
    <citation type="submission" date="2020-11" db="EMBL/GenBank/DDBJ databases">
        <authorList>
            <person name="Tran Van P."/>
        </authorList>
    </citation>
    <scope>NUCLEOTIDE SEQUENCE</scope>
</reference>
<dbReference type="GO" id="GO:0005739">
    <property type="term" value="C:mitochondrion"/>
    <property type="evidence" value="ECO:0007669"/>
    <property type="project" value="TreeGrafter"/>
</dbReference>
<dbReference type="Pfam" id="PF01248">
    <property type="entry name" value="Ribosomal_L7Ae"/>
    <property type="match status" value="1"/>
</dbReference>
<evidence type="ECO:0000313" key="3">
    <source>
        <dbReference type="EMBL" id="CAD7443113.1"/>
    </source>
</evidence>
<feature type="domain" description="Ribosomal protein eL8/eL30/eS12/Gadd45" evidence="2">
    <location>
        <begin position="297"/>
        <end position="385"/>
    </location>
</feature>
<protein>
    <recommendedName>
        <fullName evidence="2">Ribosomal protein eL8/eL30/eS12/Gadd45 domain-containing protein</fullName>
    </recommendedName>
</protein>
<dbReference type="GO" id="GO:1990904">
    <property type="term" value="C:ribonucleoprotein complex"/>
    <property type="evidence" value="ECO:0007669"/>
    <property type="project" value="TreeGrafter"/>
</dbReference>
<dbReference type="SUPFAM" id="SSF55315">
    <property type="entry name" value="L30e-like"/>
    <property type="match status" value="1"/>
</dbReference>
<dbReference type="GO" id="GO:0043021">
    <property type="term" value="F:ribonucleoprotein complex binding"/>
    <property type="evidence" value="ECO:0007669"/>
    <property type="project" value="TreeGrafter"/>
</dbReference>
<evidence type="ECO:0000259" key="2">
    <source>
        <dbReference type="Pfam" id="PF01248"/>
    </source>
</evidence>
<gene>
    <name evidence="3" type="ORF">TBIB3V08_LOCUS5526</name>
</gene>
<dbReference type="FunFam" id="3.30.1330.30:FF:000004">
    <property type="entry name" value="selenocysteine insertion sequence-binding protein 2"/>
    <property type="match status" value="1"/>
</dbReference>
<dbReference type="PANTHER" id="PTHR13284">
    <property type="entry name" value="GH01354P"/>
    <property type="match status" value="1"/>
</dbReference>
<dbReference type="InterPro" id="IPR029064">
    <property type="entry name" value="Ribosomal_eL30-like_sf"/>
</dbReference>
<proteinExistence type="predicted"/>
<name>A0A7R9EZR0_9NEOP</name>
<feature type="region of interest" description="Disordered" evidence="1">
    <location>
        <begin position="95"/>
        <end position="116"/>
    </location>
</feature>
<sequence>MHRYDEQVSGKSRDCKSSSSLDIFEDGNSAPAPVEDTADRDVWVMGVTASTPGESWLLIQVFNYYVSKSFGLFEQAASEQTVSVRYAQCFVPREGSRGGSKTTERERSRAENGLNGERNLQHKDMTVDRAVSHLTGLKDALQDIRDTGIDVILDEASNICAATSLEIDCFFEEKRAKKRKRLTLEEILASVVLTDSSQLTSDGFEKLPDQVMYPYAEPYDLQKNMSLAVVTSDSQNLGIYLNVDCQKSAVNCQSAPHKLKLRYCEHMLTPEINEAAEALIRELVRLQNRLYQRDPIKAQMKRRYVVGLRELKKYVSLKKLKLLIIAPDIDRIECKGGLDDTVNQLKESASIQNIPYVFALNRNKLGHLLLKKTPVSCLGVLRYEACEKKDKDEVVSPNIEENKSLEDVTDNLITSLLSKLLDKNATTTTCTSQSVLLGAIQRQNIKDSISSEN</sequence>
<evidence type="ECO:0000256" key="1">
    <source>
        <dbReference type="SAM" id="MobiDB-lite"/>
    </source>
</evidence>
<feature type="compositionally biased region" description="Basic and acidic residues" evidence="1">
    <location>
        <begin position="1"/>
        <end position="16"/>
    </location>
</feature>
<organism evidence="3">
    <name type="scientific">Timema bartmani</name>
    <dbReference type="NCBI Taxonomy" id="61472"/>
    <lineage>
        <taxon>Eukaryota</taxon>
        <taxon>Metazoa</taxon>
        <taxon>Ecdysozoa</taxon>
        <taxon>Arthropoda</taxon>
        <taxon>Hexapoda</taxon>
        <taxon>Insecta</taxon>
        <taxon>Pterygota</taxon>
        <taxon>Neoptera</taxon>
        <taxon>Polyneoptera</taxon>
        <taxon>Phasmatodea</taxon>
        <taxon>Timematodea</taxon>
        <taxon>Timematoidea</taxon>
        <taxon>Timematidae</taxon>
        <taxon>Timema</taxon>
    </lineage>
</organism>
<dbReference type="InterPro" id="IPR040051">
    <property type="entry name" value="SECISBP2"/>
</dbReference>
<dbReference type="Gene3D" id="3.30.1330.30">
    <property type="match status" value="1"/>
</dbReference>
<feature type="region of interest" description="Disordered" evidence="1">
    <location>
        <begin position="1"/>
        <end position="35"/>
    </location>
</feature>
<accession>A0A7R9EZR0</accession>
<dbReference type="EMBL" id="OD565989">
    <property type="protein sequence ID" value="CAD7443113.1"/>
    <property type="molecule type" value="Genomic_DNA"/>
</dbReference>
<dbReference type="PANTHER" id="PTHR13284:SF4">
    <property type="entry name" value="C2H2-TYPE DOMAIN-CONTAINING PROTEIN"/>
    <property type="match status" value="1"/>
</dbReference>
<dbReference type="AlphaFoldDB" id="A0A7R9EZR0"/>
<dbReference type="InterPro" id="IPR004038">
    <property type="entry name" value="Ribosomal_eL8/eL30/eS12/Gad45"/>
</dbReference>
<dbReference type="GO" id="GO:0003730">
    <property type="term" value="F:mRNA 3'-UTR binding"/>
    <property type="evidence" value="ECO:0007669"/>
    <property type="project" value="TreeGrafter"/>
</dbReference>
<dbReference type="GO" id="GO:0035368">
    <property type="term" value="F:selenocysteine insertion sequence binding"/>
    <property type="evidence" value="ECO:0007669"/>
    <property type="project" value="InterPro"/>
</dbReference>
<dbReference type="GO" id="GO:0001514">
    <property type="term" value="P:selenocysteine incorporation"/>
    <property type="evidence" value="ECO:0007669"/>
    <property type="project" value="UniProtKB-ARBA"/>
</dbReference>